<evidence type="ECO:0000313" key="4">
    <source>
        <dbReference type="Proteomes" id="UP000315750"/>
    </source>
</evidence>
<gene>
    <name evidence="3" type="ORF">Pan181_51270</name>
</gene>
<dbReference type="SMART" id="SM00710">
    <property type="entry name" value="PbH1"/>
    <property type="match status" value="5"/>
</dbReference>
<evidence type="ECO:0000256" key="1">
    <source>
        <dbReference type="SAM" id="SignalP"/>
    </source>
</evidence>
<dbReference type="Pfam" id="PF13229">
    <property type="entry name" value="Beta_helix"/>
    <property type="match status" value="1"/>
</dbReference>
<dbReference type="InterPro" id="IPR039448">
    <property type="entry name" value="Beta_helix"/>
</dbReference>
<sequence length="435" mass="47492" precursor="true">MLKQWIMAYLCVIGAAYGADFHATPTGAGLQDGSDWSNALGKDSLSTVFNEVMQPGDRLLLGSGVYSAAKLNLKVGGEPPAPKVIAGVDRGEGLPCLRGSWSIESPAEGATAIRIDAGVSNVTLTDLRIERFKMGVHVPSSKGLKKSSQLVFRNIDMQWMRHGFYLAGCTNTTLKGCDLSRYSKHGFRFEEGCSHIQLLECTADCSTGDAEWEKQTELFPFGFIVNQSSEQQTDFLFQDCLAQNNRMPLQDRKYKNGDGFVVEKTTTNVEFVRCRAIRNQDGGFDLKPRGIKLRDCVAVDNSRQYRLWDDGTLTNCFAGRGTVGLWNNGGSVVVTDSTFFGLTDAAVLTDDHADGGVVLQNCIVASCNRVARHTAHGKTEQRETLVADSPNANGVVSFVGDEEKTWTGLTNAMNARSHPDKGYRYIGRRVGDTGE</sequence>
<dbReference type="InterPro" id="IPR006626">
    <property type="entry name" value="PbH1"/>
</dbReference>
<proteinExistence type="predicted"/>
<dbReference type="Gene3D" id="2.160.20.10">
    <property type="entry name" value="Single-stranded right-handed beta-helix, Pectin lyase-like"/>
    <property type="match status" value="1"/>
</dbReference>
<dbReference type="SUPFAM" id="SSF51126">
    <property type="entry name" value="Pectin lyase-like"/>
    <property type="match status" value="1"/>
</dbReference>
<dbReference type="EMBL" id="CP036278">
    <property type="protein sequence ID" value="QDU58887.1"/>
    <property type="molecule type" value="Genomic_DNA"/>
</dbReference>
<feature type="chain" id="PRO_5021726678" description="Right handed beta helix domain-containing protein" evidence="1">
    <location>
        <begin position="19"/>
        <end position="435"/>
    </location>
</feature>
<accession>A0A518AVW5</accession>
<name>A0A518AVW5_9BACT</name>
<feature type="domain" description="Right handed beta helix" evidence="2">
    <location>
        <begin position="145"/>
        <end position="312"/>
    </location>
</feature>
<keyword evidence="4" id="KW-1185">Reference proteome</keyword>
<dbReference type="RefSeq" id="WP_145251412.1">
    <property type="nucleotide sequence ID" value="NZ_CP036278.1"/>
</dbReference>
<dbReference type="KEGG" id="amuc:Pan181_51270"/>
<dbReference type="OrthoDB" id="5483326at2"/>
<organism evidence="3 4">
    <name type="scientific">Aeoliella mucimassa</name>
    <dbReference type="NCBI Taxonomy" id="2527972"/>
    <lineage>
        <taxon>Bacteria</taxon>
        <taxon>Pseudomonadati</taxon>
        <taxon>Planctomycetota</taxon>
        <taxon>Planctomycetia</taxon>
        <taxon>Pirellulales</taxon>
        <taxon>Lacipirellulaceae</taxon>
        <taxon>Aeoliella</taxon>
    </lineage>
</organism>
<evidence type="ECO:0000259" key="2">
    <source>
        <dbReference type="Pfam" id="PF13229"/>
    </source>
</evidence>
<dbReference type="AlphaFoldDB" id="A0A518AVW5"/>
<dbReference type="InterPro" id="IPR012334">
    <property type="entry name" value="Pectin_lyas_fold"/>
</dbReference>
<dbReference type="Proteomes" id="UP000315750">
    <property type="component" value="Chromosome"/>
</dbReference>
<dbReference type="InterPro" id="IPR011050">
    <property type="entry name" value="Pectin_lyase_fold/virulence"/>
</dbReference>
<evidence type="ECO:0000313" key="3">
    <source>
        <dbReference type="EMBL" id="QDU58887.1"/>
    </source>
</evidence>
<feature type="signal peptide" evidence="1">
    <location>
        <begin position="1"/>
        <end position="18"/>
    </location>
</feature>
<protein>
    <recommendedName>
        <fullName evidence="2">Right handed beta helix domain-containing protein</fullName>
    </recommendedName>
</protein>
<reference evidence="3 4" key="1">
    <citation type="submission" date="2019-02" db="EMBL/GenBank/DDBJ databases">
        <title>Deep-cultivation of Planctomycetes and their phenomic and genomic characterization uncovers novel biology.</title>
        <authorList>
            <person name="Wiegand S."/>
            <person name="Jogler M."/>
            <person name="Boedeker C."/>
            <person name="Pinto D."/>
            <person name="Vollmers J."/>
            <person name="Rivas-Marin E."/>
            <person name="Kohn T."/>
            <person name="Peeters S.H."/>
            <person name="Heuer A."/>
            <person name="Rast P."/>
            <person name="Oberbeckmann S."/>
            <person name="Bunk B."/>
            <person name="Jeske O."/>
            <person name="Meyerdierks A."/>
            <person name="Storesund J.E."/>
            <person name="Kallscheuer N."/>
            <person name="Luecker S."/>
            <person name="Lage O.M."/>
            <person name="Pohl T."/>
            <person name="Merkel B.J."/>
            <person name="Hornburger P."/>
            <person name="Mueller R.-W."/>
            <person name="Bruemmer F."/>
            <person name="Labrenz M."/>
            <person name="Spormann A.M."/>
            <person name="Op den Camp H."/>
            <person name="Overmann J."/>
            <person name="Amann R."/>
            <person name="Jetten M.S.M."/>
            <person name="Mascher T."/>
            <person name="Medema M.H."/>
            <person name="Devos D.P."/>
            <person name="Kaster A.-K."/>
            <person name="Ovreas L."/>
            <person name="Rohde M."/>
            <person name="Galperin M.Y."/>
            <person name="Jogler C."/>
        </authorList>
    </citation>
    <scope>NUCLEOTIDE SEQUENCE [LARGE SCALE GENOMIC DNA]</scope>
    <source>
        <strain evidence="3 4">Pan181</strain>
    </source>
</reference>
<keyword evidence="1" id="KW-0732">Signal</keyword>